<dbReference type="InterPro" id="IPR011613">
    <property type="entry name" value="GH15-like"/>
</dbReference>
<gene>
    <name evidence="10" type="primary">PARPA_08575.1 scaffold 33405</name>
</gene>
<dbReference type="InterPro" id="IPR008928">
    <property type="entry name" value="6-hairpin_glycosidase_sf"/>
</dbReference>
<dbReference type="EMBL" id="LN731212">
    <property type="protein sequence ID" value="CEP14395.1"/>
    <property type="molecule type" value="Genomic_DNA"/>
</dbReference>
<feature type="chain" id="PRO_5002138089" description="glucan 1,4-alpha-glucosidase" evidence="8">
    <location>
        <begin position="23"/>
        <end position="469"/>
    </location>
</feature>
<accession>A0A0B7NG96</accession>
<dbReference type="PANTHER" id="PTHR31616:SF9">
    <property type="entry name" value="GLUCOAMYLASE, INTRACELLULAR SPORULATION-SPECIFIC"/>
    <property type="match status" value="1"/>
</dbReference>
<keyword evidence="8" id="KW-0732">Signal</keyword>
<evidence type="ECO:0000256" key="7">
    <source>
        <dbReference type="ARBA" id="ARBA00023326"/>
    </source>
</evidence>
<dbReference type="InterPro" id="IPR000165">
    <property type="entry name" value="Glucoamylase"/>
</dbReference>
<protein>
    <recommendedName>
        <fullName evidence="3">glucan 1,4-alpha-glucosidase</fullName>
        <ecNumber evidence="3">3.2.1.3</ecNumber>
    </recommendedName>
</protein>
<evidence type="ECO:0000256" key="3">
    <source>
        <dbReference type="ARBA" id="ARBA00012593"/>
    </source>
</evidence>
<evidence type="ECO:0000256" key="5">
    <source>
        <dbReference type="ARBA" id="ARBA00023277"/>
    </source>
</evidence>
<name>A0A0B7NG96_9FUNG</name>
<feature type="domain" description="GH15-like" evidence="9">
    <location>
        <begin position="48"/>
        <end position="459"/>
    </location>
</feature>
<dbReference type="GO" id="GO:0004339">
    <property type="term" value="F:glucan 1,4-alpha-glucosidase activity"/>
    <property type="evidence" value="ECO:0007669"/>
    <property type="project" value="UniProtKB-EC"/>
</dbReference>
<evidence type="ECO:0000313" key="10">
    <source>
        <dbReference type="EMBL" id="CEP14395.1"/>
    </source>
</evidence>
<dbReference type="GO" id="GO:0000324">
    <property type="term" value="C:fungal-type vacuole"/>
    <property type="evidence" value="ECO:0007669"/>
    <property type="project" value="TreeGrafter"/>
</dbReference>
<dbReference type="GO" id="GO:0000272">
    <property type="term" value="P:polysaccharide catabolic process"/>
    <property type="evidence" value="ECO:0007669"/>
    <property type="project" value="UniProtKB-KW"/>
</dbReference>
<dbReference type="PRINTS" id="PR00736">
    <property type="entry name" value="GLHYDRLASE15"/>
</dbReference>
<dbReference type="EC" id="3.2.1.3" evidence="3"/>
<dbReference type="AlphaFoldDB" id="A0A0B7NG96"/>
<evidence type="ECO:0000256" key="2">
    <source>
        <dbReference type="ARBA" id="ARBA00006188"/>
    </source>
</evidence>
<evidence type="ECO:0000256" key="6">
    <source>
        <dbReference type="ARBA" id="ARBA00023295"/>
    </source>
</evidence>
<dbReference type="STRING" id="35722.A0A0B7NG96"/>
<dbReference type="PANTHER" id="PTHR31616">
    <property type="entry name" value="TREHALASE"/>
    <property type="match status" value="1"/>
</dbReference>
<dbReference type="Gene3D" id="1.50.10.10">
    <property type="match status" value="1"/>
</dbReference>
<dbReference type="SUPFAM" id="SSF48208">
    <property type="entry name" value="Six-hairpin glycosidases"/>
    <property type="match status" value="1"/>
</dbReference>
<keyword evidence="7" id="KW-0624">Polysaccharide degradation</keyword>
<evidence type="ECO:0000313" key="11">
    <source>
        <dbReference type="Proteomes" id="UP000054107"/>
    </source>
</evidence>
<evidence type="ECO:0000256" key="4">
    <source>
        <dbReference type="ARBA" id="ARBA00022801"/>
    </source>
</evidence>
<keyword evidence="11" id="KW-1185">Reference proteome</keyword>
<keyword evidence="4" id="KW-0378">Hydrolase</keyword>
<comment type="catalytic activity">
    <reaction evidence="1">
        <text>Hydrolysis of terminal (1-&gt;4)-linked alpha-D-glucose residues successively from non-reducing ends of the chains with release of beta-D-glucose.</text>
        <dbReference type="EC" id="3.2.1.3"/>
    </reaction>
</comment>
<comment type="similarity">
    <text evidence="2">Belongs to the glycosyl hydrolase 15 family.</text>
</comment>
<dbReference type="InterPro" id="IPR012341">
    <property type="entry name" value="6hp_glycosidase-like_sf"/>
</dbReference>
<evidence type="ECO:0000259" key="9">
    <source>
        <dbReference type="Pfam" id="PF00723"/>
    </source>
</evidence>
<proteinExistence type="inferred from homology"/>
<dbReference type="Proteomes" id="UP000054107">
    <property type="component" value="Unassembled WGS sequence"/>
</dbReference>
<keyword evidence="6" id="KW-0326">Glycosidase</keyword>
<reference evidence="10 11" key="1">
    <citation type="submission" date="2014-09" db="EMBL/GenBank/DDBJ databases">
        <authorList>
            <person name="Ellenberger Sabrina"/>
        </authorList>
    </citation>
    <scope>NUCLEOTIDE SEQUENCE [LARGE SCALE GENOMIC DNA]</scope>
    <source>
        <strain evidence="10 11">CBS 412.66</strain>
    </source>
</reference>
<organism evidence="10 11">
    <name type="scientific">Parasitella parasitica</name>
    <dbReference type="NCBI Taxonomy" id="35722"/>
    <lineage>
        <taxon>Eukaryota</taxon>
        <taxon>Fungi</taxon>
        <taxon>Fungi incertae sedis</taxon>
        <taxon>Mucoromycota</taxon>
        <taxon>Mucoromycotina</taxon>
        <taxon>Mucoromycetes</taxon>
        <taxon>Mucorales</taxon>
        <taxon>Mucorineae</taxon>
        <taxon>Mucoraceae</taxon>
        <taxon>Parasitella</taxon>
    </lineage>
</organism>
<dbReference type="OrthoDB" id="6123450at2759"/>
<evidence type="ECO:0000256" key="8">
    <source>
        <dbReference type="SAM" id="SignalP"/>
    </source>
</evidence>
<evidence type="ECO:0000256" key="1">
    <source>
        <dbReference type="ARBA" id="ARBA00001863"/>
    </source>
</evidence>
<keyword evidence="5" id="KW-0119">Carbohydrate metabolism</keyword>
<sequence>MSMLISYLLILLTGLVYHYSSAGPDTLPTELSLEAWLARQHVTSFKTIMNNINPPGTSRGFFAASLSTYKPDYFYTWTRDAALVSRVITSLPETNLTILTDYVDFQIRTQVTPTVCNCLGEPKFNTDGTGYTSPWGRPQNDGPAERAIAFMKIADRWYLEGHDQAYITNILVPAITKDLNYIKDVWQQPCYDLWEEIDGIHFYTLMVMRRALLDAVDFFNAHSDTPFRTDSYKSTAYQIEKRIELFWSSHLNYITSTQDVRNGVQKASGLDVSTLLAANLVSERNDGFFTPGSDKILATAHALENAFKSIYPLNQQLDERLGTSIGRYPEDVYDGVGISLGNPWFIATAAYTELYYLAIKEWKQVGVVINGINRSFFHRLLGNSAPNFFQQNTSYYAPGSLELEHLIYKATLSADKYLATIQYHQARNGSISEQFDRYIGYMAGARDLTWSHAAFLTAAKAKSTKRPIF</sequence>
<dbReference type="Pfam" id="PF00723">
    <property type="entry name" value="Glyco_hydro_15"/>
    <property type="match status" value="1"/>
</dbReference>
<feature type="signal peptide" evidence="8">
    <location>
        <begin position="1"/>
        <end position="22"/>
    </location>
</feature>